<dbReference type="EMBL" id="MFJN01000011">
    <property type="protein sequence ID" value="OGG22017.1"/>
    <property type="molecule type" value="Genomic_DNA"/>
</dbReference>
<protein>
    <submittedName>
        <fullName evidence="1">Uncharacterized protein</fullName>
    </submittedName>
</protein>
<gene>
    <name evidence="1" type="ORF">A3D03_00435</name>
</gene>
<accession>A0A1F6ACJ1</accession>
<evidence type="ECO:0000313" key="2">
    <source>
        <dbReference type="Proteomes" id="UP000177092"/>
    </source>
</evidence>
<name>A0A1F6ACJ1_9BACT</name>
<reference evidence="1 2" key="1">
    <citation type="journal article" date="2016" name="Nat. Commun.">
        <title>Thousands of microbial genomes shed light on interconnected biogeochemical processes in an aquifer system.</title>
        <authorList>
            <person name="Anantharaman K."/>
            <person name="Brown C.T."/>
            <person name="Hug L.A."/>
            <person name="Sharon I."/>
            <person name="Castelle C.J."/>
            <person name="Probst A.J."/>
            <person name="Thomas B.C."/>
            <person name="Singh A."/>
            <person name="Wilkins M.J."/>
            <person name="Karaoz U."/>
            <person name="Brodie E.L."/>
            <person name="Williams K.H."/>
            <person name="Hubbard S.S."/>
            <person name="Banfield J.F."/>
        </authorList>
    </citation>
    <scope>NUCLEOTIDE SEQUENCE [LARGE SCALE GENOMIC DNA]</scope>
</reference>
<organism evidence="1 2">
    <name type="scientific">Candidatus Gottesmanbacteria bacterium RIFCSPHIGHO2_02_FULL_40_13</name>
    <dbReference type="NCBI Taxonomy" id="1798384"/>
    <lineage>
        <taxon>Bacteria</taxon>
        <taxon>Candidatus Gottesmaniibacteriota</taxon>
    </lineage>
</organism>
<sequence length="109" mass="12030">MLPITIQLGTTFEFKPEANDNSGNHVVINPKHLGEEGFTFSKLETNPKGEHVISPMTGSDQYDSIYRKTGQLTPEEVAAALRRGEVESGWEFDETTIQMAKAGGSKEIF</sequence>
<dbReference type="STRING" id="1798384.A3D03_00435"/>
<comment type="caution">
    <text evidence="1">The sequence shown here is derived from an EMBL/GenBank/DDBJ whole genome shotgun (WGS) entry which is preliminary data.</text>
</comment>
<evidence type="ECO:0000313" key="1">
    <source>
        <dbReference type="EMBL" id="OGG22017.1"/>
    </source>
</evidence>
<proteinExistence type="predicted"/>
<dbReference type="Proteomes" id="UP000177092">
    <property type="component" value="Unassembled WGS sequence"/>
</dbReference>
<dbReference type="AlphaFoldDB" id="A0A1F6ACJ1"/>